<feature type="signal peptide" evidence="1">
    <location>
        <begin position="1"/>
        <end position="25"/>
    </location>
</feature>
<protein>
    <recommendedName>
        <fullName evidence="4">DUF2808 domain-containing protein</fullName>
    </recommendedName>
</protein>
<evidence type="ECO:0000313" key="3">
    <source>
        <dbReference type="Proteomes" id="UP000248857"/>
    </source>
</evidence>
<dbReference type="NCBIfam" id="NF038353">
    <property type="entry name" value="FxLYD_dom"/>
    <property type="match status" value="1"/>
</dbReference>
<sequence>MLTGFPNILSRLLVGSVLVSTVALAPQAARTQTPGDIVVIGDSPLEWSEFQSYWTQLLNLNAPSAPAETQTAASGAQGEDPQALAKKLEKNLRVSKLRLDPIIRLNGSSLAAGSLTNGNKEAVTVASVNFEIIDSSGQLVQTGSAAPQPSTLAPGQTVTFQAELLTVPADAGYKIRLSSDAFVVQGGV</sequence>
<accession>A0A2W1K173</accession>
<dbReference type="InterPro" id="IPR047676">
    <property type="entry name" value="FxLYD_dom"/>
</dbReference>
<dbReference type="EMBL" id="PQWO01000004">
    <property type="protein sequence ID" value="PZD73937.1"/>
    <property type="molecule type" value="Genomic_DNA"/>
</dbReference>
<feature type="chain" id="PRO_5016077195" description="DUF2808 domain-containing protein" evidence="1">
    <location>
        <begin position="26"/>
        <end position="188"/>
    </location>
</feature>
<gene>
    <name evidence="2" type="ORF">C1752_01754</name>
</gene>
<evidence type="ECO:0008006" key="4">
    <source>
        <dbReference type="Google" id="ProtNLM"/>
    </source>
</evidence>
<evidence type="ECO:0000313" key="2">
    <source>
        <dbReference type="EMBL" id="PZD73937.1"/>
    </source>
</evidence>
<proteinExistence type="predicted"/>
<dbReference type="AlphaFoldDB" id="A0A2W1K173"/>
<evidence type="ECO:0000256" key="1">
    <source>
        <dbReference type="SAM" id="SignalP"/>
    </source>
</evidence>
<dbReference type="Proteomes" id="UP000248857">
    <property type="component" value="Unassembled WGS sequence"/>
</dbReference>
<dbReference type="RefSeq" id="WP_110985710.1">
    <property type="nucleotide sequence ID" value="NZ_CAWNWM010000004.1"/>
</dbReference>
<name>A0A2W1K173_9CYAN</name>
<organism evidence="2 3">
    <name type="scientific">Acaryochloris thomasi RCC1774</name>
    <dbReference type="NCBI Taxonomy" id="1764569"/>
    <lineage>
        <taxon>Bacteria</taxon>
        <taxon>Bacillati</taxon>
        <taxon>Cyanobacteriota</taxon>
        <taxon>Cyanophyceae</taxon>
        <taxon>Acaryochloridales</taxon>
        <taxon>Acaryochloridaceae</taxon>
        <taxon>Acaryochloris</taxon>
        <taxon>Acaryochloris thomasi</taxon>
    </lineage>
</organism>
<keyword evidence="1" id="KW-0732">Signal</keyword>
<reference evidence="2 3" key="1">
    <citation type="journal article" date="2018" name="Sci. Rep.">
        <title>A novel species of the marine cyanobacterium Acaryochloris with a unique pigment content and lifestyle.</title>
        <authorList>
            <person name="Partensky F."/>
            <person name="Six C."/>
            <person name="Ratin M."/>
            <person name="Garczarek L."/>
            <person name="Vaulot D."/>
            <person name="Probert I."/>
            <person name="Calteau A."/>
            <person name="Gourvil P."/>
            <person name="Marie D."/>
            <person name="Grebert T."/>
            <person name="Bouchier C."/>
            <person name="Le Panse S."/>
            <person name="Gachenot M."/>
            <person name="Rodriguez F."/>
            <person name="Garrido J.L."/>
        </authorList>
    </citation>
    <scope>NUCLEOTIDE SEQUENCE [LARGE SCALE GENOMIC DNA]</scope>
    <source>
        <strain evidence="2 3">RCC1774</strain>
    </source>
</reference>
<comment type="caution">
    <text evidence="2">The sequence shown here is derived from an EMBL/GenBank/DDBJ whole genome shotgun (WGS) entry which is preliminary data.</text>
</comment>
<dbReference type="OrthoDB" id="582593at2"/>
<keyword evidence="3" id="KW-1185">Reference proteome</keyword>